<dbReference type="InterPro" id="IPR015655">
    <property type="entry name" value="PP2C"/>
</dbReference>
<dbReference type="InterPro" id="IPR001932">
    <property type="entry name" value="PPM-type_phosphatase-like_dom"/>
</dbReference>
<dbReference type="Pfam" id="PF00481">
    <property type="entry name" value="PP2C"/>
    <property type="match status" value="1"/>
</dbReference>
<dbReference type="GO" id="GO:0004722">
    <property type="term" value="F:protein serine/threonine phosphatase activity"/>
    <property type="evidence" value="ECO:0007669"/>
    <property type="project" value="InterPro"/>
</dbReference>
<dbReference type="InterPro" id="IPR036457">
    <property type="entry name" value="PPM-type-like_dom_sf"/>
</dbReference>
<feature type="compositionally biased region" description="Low complexity" evidence="1">
    <location>
        <begin position="742"/>
        <end position="754"/>
    </location>
</feature>
<dbReference type="VEuPathDB" id="PlasmoDB:PmUG01_14082500"/>
<feature type="compositionally biased region" description="Acidic residues" evidence="1">
    <location>
        <begin position="117"/>
        <end position="144"/>
    </location>
</feature>
<dbReference type="SUPFAM" id="SSF81606">
    <property type="entry name" value="PP2C-like"/>
    <property type="match status" value="1"/>
</dbReference>
<reference evidence="3 4" key="1">
    <citation type="submission" date="2016-06" db="EMBL/GenBank/DDBJ databases">
        <authorList>
            <consortium name="Pathogen Informatics"/>
        </authorList>
    </citation>
    <scope>NUCLEOTIDE SEQUENCE [LARGE SCALE GENOMIC DNA]</scope>
    <source>
        <strain evidence="3">PmlGA01</strain>
    </source>
</reference>
<feature type="compositionally biased region" description="Basic and acidic residues" evidence="1">
    <location>
        <begin position="756"/>
        <end position="765"/>
    </location>
</feature>
<evidence type="ECO:0000256" key="1">
    <source>
        <dbReference type="SAM" id="MobiDB-lite"/>
    </source>
</evidence>
<dbReference type="Gene3D" id="3.60.40.10">
    <property type="entry name" value="PPM-type phosphatase domain"/>
    <property type="match status" value="1"/>
</dbReference>
<feature type="region of interest" description="Disordered" evidence="1">
    <location>
        <begin position="687"/>
        <end position="765"/>
    </location>
</feature>
<feature type="compositionally biased region" description="Basic and acidic residues" evidence="1">
    <location>
        <begin position="1"/>
        <end position="14"/>
    </location>
</feature>
<feature type="compositionally biased region" description="Polar residues" evidence="1">
    <location>
        <begin position="528"/>
        <end position="543"/>
    </location>
</feature>
<feature type="region of interest" description="Disordered" evidence="1">
    <location>
        <begin position="1"/>
        <end position="27"/>
    </location>
</feature>
<gene>
    <name evidence="3" type="primary">PPM4</name>
    <name evidence="3" type="ORF">PMLGA01_140066300</name>
</gene>
<evidence type="ECO:0000313" key="4">
    <source>
        <dbReference type="Proteomes" id="UP000219799"/>
    </source>
</evidence>
<dbReference type="CDD" id="cd00143">
    <property type="entry name" value="PP2Cc"/>
    <property type="match status" value="1"/>
</dbReference>
<feature type="compositionally biased region" description="Basic and acidic residues" evidence="1">
    <location>
        <begin position="145"/>
        <end position="155"/>
    </location>
</feature>
<feature type="compositionally biased region" description="Low complexity" evidence="1">
    <location>
        <begin position="689"/>
        <end position="732"/>
    </location>
</feature>
<dbReference type="PROSITE" id="PS51746">
    <property type="entry name" value="PPM_2"/>
    <property type="match status" value="1"/>
</dbReference>
<dbReference type="Proteomes" id="UP000219799">
    <property type="component" value="Chromosome 14"/>
</dbReference>
<feature type="compositionally biased region" description="Low complexity" evidence="1">
    <location>
        <begin position="194"/>
        <end position="243"/>
    </location>
</feature>
<feature type="domain" description="PPM-type phosphatase" evidence="2">
    <location>
        <begin position="804"/>
        <end position="1109"/>
    </location>
</feature>
<sequence>MITNNTEKEIKNENDNNPNLSDDNSIVERGVVVDEKENNLKIAYKDKCPIGYEGENYYYCESGGGNLRANKKEMGVDGEGVVEKEMEVEWKGGEKEELEDAIDEEIEGKDEEKGDEATEEEEKVELEEAIEEAEEEDEGEDDEHREESNDIKNDYDENNGVHNNGQRFKLKRAHSGDVPSEKTIENKDEFLECNNSNNSNGNNSSSDNGNYNSNDNGNYSSNDNGNYSSNDNGNYSSNDNGNSHLKENMCKFERDMPDERSRNCKNDDNNIHKKIYENNEKCKNMNIMKKGYHKRINDNIIDKLVHKTFNNIMKDTSKKFSVTDSPNMEYKNKRSLTVYNDDLKRETKKYKTKGSFENSDGLAAYMMKNKKEDDTGKTYVKYEMDADDGGDGYDDGVDHDDNHGEGPIEYSKNDKFLNYCKNHLKKFDEMDIDELMKYKKEETVENKGNYHEHVKKEKKSYNANNCTTNYDNYIMHYKGNDFTHEKMNISSMQTLSIARDEGNRGSGGISGGNGNGSHSGNWNGINNKNDTNYGNSTTNNNPVTKEENVLDASIPQEHNISWTSIKCENMIDEITFPPIYEERKDEWFKANENEDWHVHKLCNWLYNVKDKLYFNISNQEIYFEKNRKFLKFENSFEENANTGSDEIEANNFVEDHDKKYEDCKQFYANGDCRKDANINVNVKQELYRGESGNNESVNGSMNSSMNDSFNSSMNGSNGVRVNGSNSGGNSSSEHCNGKSVENNSRSSKNNISKRGTSKDKNMYDKNYVEKKDTMNETFSNDMETIEQNDETVEEFSMVLEDDLVCGTFSKIGNHNRGENEDFYITKDILDLNHVSESDGLCFFSGVFDGHGGSNCARYVMTHLKTNLIAKFRQSFLITCKKQFKEKSSRLNDLSVEIRALYDSCIKGFDMTDKNYIEISKKYDYKDGSTACVVLIYGPDDDGSLKVLCANCGDSGALICHNKKPIKLSLRHKPDLQEERMRILKCGGIIANINGINRIITKHKDKNNKSKEKTFLALSTSRSFGDISYKVPRKIVLCKPFISVYTIDFDLDSFLVLATDGILNVLSDKEIIDIVWKNIHKKPEEAAEEVVKEATRRGSTDDKTCTVIFFYWRKDIFSNLPENASLEHIAHEDSKGEDINMFSEIF</sequence>
<feature type="compositionally biased region" description="Low complexity" evidence="1">
    <location>
        <begin position="518"/>
        <end position="527"/>
    </location>
</feature>
<evidence type="ECO:0000259" key="2">
    <source>
        <dbReference type="PROSITE" id="PS51746"/>
    </source>
</evidence>
<feature type="compositionally biased region" description="Gly residues" evidence="1">
    <location>
        <begin position="504"/>
        <end position="517"/>
    </location>
</feature>
<feature type="compositionally biased region" description="Basic and acidic residues" evidence="1">
    <location>
        <begin position="179"/>
        <end position="190"/>
    </location>
</feature>
<feature type="compositionally biased region" description="Acidic residues" evidence="1">
    <location>
        <begin position="96"/>
        <end position="109"/>
    </location>
</feature>
<organism evidence="3 4">
    <name type="scientific">Plasmodium malariae</name>
    <dbReference type="NCBI Taxonomy" id="5858"/>
    <lineage>
        <taxon>Eukaryota</taxon>
        <taxon>Sar</taxon>
        <taxon>Alveolata</taxon>
        <taxon>Apicomplexa</taxon>
        <taxon>Aconoidasida</taxon>
        <taxon>Haemosporida</taxon>
        <taxon>Plasmodiidae</taxon>
        <taxon>Plasmodium</taxon>
        <taxon>Plasmodium (Plasmodium)</taxon>
    </lineage>
</organism>
<accession>A0A1C3L3K0</accession>
<dbReference type="AlphaFoldDB" id="A0A1C3L3K0"/>
<dbReference type="EMBL" id="LT594502">
    <property type="protein sequence ID" value="SBT81162.1"/>
    <property type="molecule type" value="Genomic_DNA"/>
</dbReference>
<feature type="region of interest" description="Disordered" evidence="1">
    <location>
        <begin position="501"/>
        <end position="543"/>
    </location>
</feature>
<feature type="compositionally biased region" description="Low complexity" evidence="1">
    <location>
        <begin position="15"/>
        <end position="24"/>
    </location>
</feature>
<evidence type="ECO:0000313" key="3">
    <source>
        <dbReference type="EMBL" id="SBT81162.1"/>
    </source>
</evidence>
<dbReference type="SMART" id="SM00332">
    <property type="entry name" value="PP2Cc"/>
    <property type="match status" value="1"/>
</dbReference>
<dbReference type="PANTHER" id="PTHR47992">
    <property type="entry name" value="PROTEIN PHOSPHATASE"/>
    <property type="match status" value="1"/>
</dbReference>
<feature type="region of interest" description="Disordered" evidence="1">
    <location>
        <begin position="87"/>
        <end position="245"/>
    </location>
</feature>
<protein>
    <submittedName>
        <fullName evidence="3">Protein phosphatase PPM4, putative</fullName>
    </submittedName>
</protein>
<proteinExistence type="predicted"/>
<name>A0A1C3L3K0_PLAMA</name>